<proteinExistence type="predicted"/>
<evidence type="ECO:0000259" key="7">
    <source>
        <dbReference type="PROSITE" id="PS51656"/>
    </source>
</evidence>
<dbReference type="InterPro" id="IPR009016">
    <property type="entry name" value="Fe_hydrogenase"/>
</dbReference>
<evidence type="ECO:0000259" key="5">
    <source>
        <dbReference type="PROSITE" id="PS50112"/>
    </source>
</evidence>
<dbReference type="Proteomes" id="UP000001683">
    <property type="component" value="Chromosome"/>
</dbReference>
<dbReference type="PROSITE" id="PS51379">
    <property type="entry name" value="4FE4S_FER_2"/>
    <property type="match status" value="2"/>
</dbReference>
<dbReference type="InterPro" id="IPR035965">
    <property type="entry name" value="PAS-like_dom_sf"/>
</dbReference>
<evidence type="ECO:0000313" key="9">
    <source>
        <dbReference type="Proteomes" id="UP000001683"/>
    </source>
</evidence>
<dbReference type="OrthoDB" id="9798098at2"/>
<feature type="domain" description="4Fe-4S" evidence="7">
    <location>
        <begin position="353"/>
        <end position="414"/>
    </location>
</feature>
<dbReference type="GO" id="GO:0046872">
    <property type="term" value="F:metal ion binding"/>
    <property type="evidence" value="ECO:0007669"/>
    <property type="project" value="UniProtKB-KW"/>
</dbReference>
<dbReference type="Pfam" id="PF13188">
    <property type="entry name" value="PAS_8"/>
    <property type="match status" value="1"/>
</dbReference>
<accession>B2A858</accession>
<evidence type="ECO:0000256" key="3">
    <source>
        <dbReference type="ARBA" id="ARBA00023004"/>
    </source>
</evidence>
<dbReference type="InterPro" id="IPR007202">
    <property type="entry name" value="4Fe-4S_dom"/>
</dbReference>
<dbReference type="InterPro" id="IPR004108">
    <property type="entry name" value="Fe_hydrogenase_lsu_C"/>
</dbReference>
<dbReference type="InterPro" id="IPR017896">
    <property type="entry name" value="4Fe4S_Fe-S-bd"/>
</dbReference>
<evidence type="ECO:0000259" key="6">
    <source>
        <dbReference type="PROSITE" id="PS51379"/>
    </source>
</evidence>
<dbReference type="EMBL" id="CP001034">
    <property type="protein sequence ID" value="ACB84424.1"/>
    <property type="molecule type" value="Genomic_DNA"/>
</dbReference>
<gene>
    <name evidence="8" type="ordered locus">Nther_0839</name>
</gene>
<dbReference type="Pfam" id="PF04060">
    <property type="entry name" value="FeS"/>
    <property type="match status" value="1"/>
</dbReference>
<dbReference type="Gene3D" id="3.30.70.20">
    <property type="match status" value="1"/>
</dbReference>
<keyword evidence="1" id="KW-0004">4Fe-4S</keyword>
<keyword evidence="2" id="KW-0479">Metal-binding</keyword>
<dbReference type="STRING" id="457570.Nther_0839"/>
<evidence type="ECO:0000256" key="2">
    <source>
        <dbReference type="ARBA" id="ARBA00022723"/>
    </source>
</evidence>
<dbReference type="PROSITE" id="PS51656">
    <property type="entry name" value="4FE4S"/>
    <property type="match status" value="1"/>
</dbReference>
<feature type="domain" description="4Fe-4S ferredoxin-type" evidence="6">
    <location>
        <begin position="30"/>
        <end position="60"/>
    </location>
</feature>
<name>B2A858_NATTJ</name>
<feature type="domain" description="4Fe-4S ferredoxin-type" evidence="6">
    <location>
        <begin position="2"/>
        <end position="28"/>
    </location>
</feature>
<keyword evidence="3" id="KW-0408">Iron</keyword>
<dbReference type="NCBIfam" id="TIGR00229">
    <property type="entry name" value="sensory_box"/>
    <property type="match status" value="1"/>
</dbReference>
<dbReference type="KEGG" id="nth:Nther_0839"/>
<dbReference type="SUPFAM" id="SSF53920">
    <property type="entry name" value="Fe-only hydrogenase"/>
    <property type="match status" value="1"/>
</dbReference>
<dbReference type="PROSITE" id="PS00198">
    <property type="entry name" value="4FE4S_FER_1"/>
    <property type="match status" value="1"/>
</dbReference>
<feature type="domain" description="PAS" evidence="5">
    <location>
        <begin position="405"/>
        <end position="475"/>
    </location>
</feature>
<evidence type="ECO:0000313" key="8">
    <source>
        <dbReference type="EMBL" id="ACB84424.1"/>
    </source>
</evidence>
<dbReference type="CDD" id="cd00130">
    <property type="entry name" value="PAS"/>
    <property type="match status" value="1"/>
</dbReference>
<dbReference type="eggNOG" id="COG2221">
    <property type="taxonomic scope" value="Bacteria"/>
</dbReference>
<reference evidence="8 9" key="1">
    <citation type="submission" date="2008-04" db="EMBL/GenBank/DDBJ databases">
        <title>Complete sequence of chromosome of Natranaerobius thermophilus JW/NM-WN-LF.</title>
        <authorList>
            <consortium name="US DOE Joint Genome Institute"/>
            <person name="Copeland A."/>
            <person name="Lucas S."/>
            <person name="Lapidus A."/>
            <person name="Glavina del Rio T."/>
            <person name="Dalin E."/>
            <person name="Tice H."/>
            <person name="Bruce D."/>
            <person name="Goodwin L."/>
            <person name="Pitluck S."/>
            <person name="Chertkov O."/>
            <person name="Brettin T."/>
            <person name="Detter J.C."/>
            <person name="Han C."/>
            <person name="Kuske C.R."/>
            <person name="Schmutz J."/>
            <person name="Larimer F."/>
            <person name="Land M."/>
            <person name="Hauser L."/>
            <person name="Kyrpides N."/>
            <person name="Lykidis A."/>
            <person name="Mesbah N.M."/>
            <person name="Wiegel J."/>
        </authorList>
    </citation>
    <scope>NUCLEOTIDE SEQUENCE [LARGE SCALE GENOMIC DNA]</scope>
    <source>
        <strain evidence="9">ATCC BAA-1301 / DSM 18059 / JW/NM-WN-LF</strain>
    </source>
</reference>
<evidence type="ECO:0000256" key="1">
    <source>
        <dbReference type="ARBA" id="ARBA00022485"/>
    </source>
</evidence>
<protein>
    <submittedName>
        <fullName evidence="8">Putative PAS/PAC sensor protein</fullName>
    </submittedName>
</protein>
<dbReference type="SUPFAM" id="SSF54862">
    <property type="entry name" value="4Fe-4S ferredoxins"/>
    <property type="match status" value="1"/>
</dbReference>
<keyword evidence="9" id="KW-1185">Reference proteome</keyword>
<dbReference type="InterPro" id="IPR050340">
    <property type="entry name" value="Cytosolic_Fe-S_CAF"/>
</dbReference>
<dbReference type="HOGENOM" id="CLU_027268_0_0_9"/>
<dbReference type="InterPro" id="IPR017900">
    <property type="entry name" value="4Fe4S_Fe_S_CS"/>
</dbReference>
<dbReference type="GO" id="GO:0051539">
    <property type="term" value="F:4 iron, 4 sulfur cluster binding"/>
    <property type="evidence" value="ECO:0007669"/>
    <property type="project" value="UniProtKB-KW"/>
</dbReference>
<dbReference type="SUPFAM" id="SSF55785">
    <property type="entry name" value="PYP-like sensor domain (PAS domain)"/>
    <property type="match status" value="1"/>
</dbReference>
<dbReference type="AlphaFoldDB" id="B2A858"/>
<sequence>MKFISFSEEDCVNCYRCIRACNTKAISVFGDPRENDEKLCISCGECYVACERNGLTIKDKVKEVKDALSSNKKVIASLAPSFPGAFSIKEGGKIVTALKELGFYAVEETAVGADVVINAYENFTNDAKQKNLISTSCPSTVYLVEKYYPELVNYLIPVVSPMIAHGKMIREKYGEDAYIVFIGPCIAKKVEAHESQYNGIINSVLTFVELQKWFKDNNLDLKNQSPEPFDEKANDKGKLIPCNIKLSNEKNENYEKIVVTGVERSKEILNSLKKGELSGIFLEILSCPGGCIDGTGMLKEAPSYYVRKKYVKDYIAKKCSDDVKIENKFAQKIDIERHVSSKKVKKYRHPKEQIDEVLNSIGKNKKEDELNCNACGYVTCREFAESILRKNAHVNMCHPFMRSKAESLKNVIFDHSPNAIFMVDFNLVVREFNPSSEQIFNIEANKIKGKRIGEIIEEDTFKKVLETKTNLIGKKVEYSNYGVILIANIIYLKEEKVLMAIMTDVTSAEKNKEELVRVKKNTIDVAQSVIDKQMRVAQEIASLLGETTAETKVALTDLKDIVIEERRDD</sequence>
<reference evidence="8 9" key="2">
    <citation type="journal article" date="2011" name="J. Bacteriol.">
        <title>Complete genome sequence of the anaerobic, halophilic alkalithermophile Natranaerobius thermophilus JW/NM-WN-LF.</title>
        <authorList>
            <person name="Zhao B."/>
            <person name="Mesbah N.M."/>
            <person name="Dalin E."/>
            <person name="Goodwin L."/>
            <person name="Nolan M."/>
            <person name="Pitluck S."/>
            <person name="Chertkov O."/>
            <person name="Brettin T.S."/>
            <person name="Han J."/>
            <person name="Larimer F.W."/>
            <person name="Land M.L."/>
            <person name="Hauser L."/>
            <person name="Kyrpides N."/>
            <person name="Wiegel J."/>
        </authorList>
    </citation>
    <scope>NUCLEOTIDE SEQUENCE [LARGE SCALE GENOMIC DNA]</scope>
    <source>
        <strain evidence="9">ATCC BAA-1301 / DSM 18059 / JW/NM-WN-LF</strain>
    </source>
</reference>
<dbReference type="SMART" id="SM00091">
    <property type="entry name" value="PAS"/>
    <property type="match status" value="1"/>
</dbReference>
<dbReference type="Gene3D" id="3.30.450.20">
    <property type="entry name" value="PAS domain"/>
    <property type="match status" value="1"/>
</dbReference>
<dbReference type="Gene3D" id="3.40.950.10">
    <property type="entry name" value="Fe-only Hydrogenase (Larger Subunit), Chain L, domain 3"/>
    <property type="match status" value="1"/>
</dbReference>
<keyword evidence="4" id="KW-0411">Iron-sulfur</keyword>
<dbReference type="InterPro" id="IPR000014">
    <property type="entry name" value="PAS"/>
</dbReference>
<organism evidence="8 9">
    <name type="scientific">Natranaerobius thermophilus (strain ATCC BAA-1301 / DSM 18059 / JW/NM-WN-LF)</name>
    <dbReference type="NCBI Taxonomy" id="457570"/>
    <lineage>
        <taxon>Bacteria</taxon>
        <taxon>Bacillati</taxon>
        <taxon>Bacillota</taxon>
        <taxon>Clostridia</taxon>
        <taxon>Natranaerobiales</taxon>
        <taxon>Natranaerobiaceae</taxon>
        <taxon>Natranaerobius</taxon>
    </lineage>
</organism>
<dbReference type="Gene3D" id="1.10.15.40">
    <property type="entry name" value="Electron transport complex subunit B, putative Fe-S cluster"/>
    <property type="match status" value="1"/>
</dbReference>
<dbReference type="Pfam" id="PF02906">
    <property type="entry name" value="Fe_hyd_lg_C"/>
    <property type="match status" value="2"/>
</dbReference>
<dbReference type="eggNOG" id="COG4624">
    <property type="taxonomic scope" value="Bacteria"/>
</dbReference>
<evidence type="ECO:0000256" key="4">
    <source>
        <dbReference type="ARBA" id="ARBA00023014"/>
    </source>
</evidence>
<dbReference type="PANTHER" id="PTHR11615">
    <property type="entry name" value="NITRATE, FORMATE, IRON DEHYDROGENASE"/>
    <property type="match status" value="1"/>
</dbReference>
<dbReference type="RefSeq" id="WP_012447302.1">
    <property type="nucleotide sequence ID" value="NC_010718.1"/>
</dbReference>
<dbReference type="PROSITE" id="PS50112">
    <property type="entry name" value="PAS"/>
    <property type="match status" value="1"/>
</dbReference>
<dbReference type="InParanoid" id="B2A858"/>